<dbReference type="InterPro" id="IPR011990">
    <property type="entry name" value="TPR-like_helical_dom_sf"/>
</dbReference>
<dbReference type="Pfam" id="PF13432">
    <property type="entry name" value="TPR_16"/>
    <property type="match status" value="1"/>
</dbReference>
<dbReference type="Pfam" id="PF13174">
    <property type="entry name" value="TPR_6"/>
    <property type="match status" value="1"/>
</dbReference>
<feature type="transmembrane region" description="Helical" evidence="2">
    <location>
        <begin position="120"/>
        <end position="141"/>
    </location>
</feature>
<evidence type="ECO:0000313" key="4">
    <source>
        <dbReference type="EMBL" id="MDC0683007.1"/>
    </source>
</evidence>
<proteinExistence type="predicted"/>
<evidence type="ECO:0000256" key="1">
    <source>
        <dbReference type="SAM" id="MobiDB-lite"/>
    </source>
</evidence>
<dbReference type="Proteomes" id="UP001217485">
    <property type="component" value="Unassembled WGS sequence"/>
</dbReference>
<reference evidence="4 5" key="1">
    <citation type="submission" date="2023-01" db="EMBL/GenBank/DDBJ databases">
        <title>Minimal conservation of predation-associated metabolite biosynthetic gene clusters underscores biosynthetic potential of Myxococcota including descriptions for ten novel species: Archangium lansinium sp. nov., Myxococcus landrumus sp. nov., Nannocystis bai.</title>
        <authorList>
            <person name="Ahearne A."/>
            <person name="Stevens C."/>
            <person name="Dowd S."/>
        </authorList>
    </citation>
    <scope>NUCLEOTIDE SEQUENCE [LARGE SCALE GENOMIC DNA]</scope>
    <source>
        <strain evidence="4 5">WIWO2</strain>
    </source>
</reference>
<keyword evidence="5" id="KW-1185">Reference proteome</keyword>
<keyword evidence="2" id="KW-1133">Transmembrane helix</keyword>
<dbReference type="Gene3D" id="1.25.40.10">
    <property type="entry name" value="Tetratricopeptide repeat domain"/>
    <property type="match status" value="1"/>
</dbReference>
<dbReference type="InterPro" id="IPR019734">
    <property type="entry name" value="TPR_rpt"/>
</dbReference>
<feature type="region of interest" description="Disordered" evidence="1">
    <location>
        <begin position="82"/>
        <end position="112"/>
    </location>
</feature>
<feature type="compositionally biased region" description="Basic and acidic residues" evidence="1">
    <location>
        <begin position="91"/>
        <end position="103"/>
    </location>
</feature>
<gene>
    <name evidence="4" type="ORF">POL72_35090</name>
</gene>
<feature type="domain" description="Putative zinc-finger" evidence="3">
    <location>
        <begin position="8"/>
        <end position="37"/>
    </location>
</feature>
<evidence type="ECO:0000256" key="2">
    <source>
        <dbReference type="SAM" id="Phobius"/>
    </source>
</evidence>
<feature type="compositionally biased region" description="Low complexity" evidence="1">
    <location>
        <begin position="217"/>
        <end position="229"/>
    </location>
</feature>
<protein>
    <submittedName>
        <fullName evidence="4">Tetratricopeptide repeat protein</fullName>
    </submittedName>
</protein>
<organism evidence="4 5">
    <name type="scientific">Sorangium atrum</name>
    <dbReference type="NCBI Taxonomy" id="2995308"/>
    <lineage>
        <taxon>Bacteria</taxon>
        <taxon>Pseudomonadati</taxon>
        <taxon>Myxococcota</taxon>
        <taxon>Polyangia</taxon>
        <taxon>Polyangiales</taxon>
        <taxon>Polyangiaceae</taxon>
        <taxon>Sorangium</taxon>
    </lineage>
</organism>
<evidence type="ECO:0000313" key="5">
    <source>
        <dbReference type="Proteomes" id="UP001217485"/>
    </source>
</evidence>
<keyword evidence="2" id="KW-0812">Transmembrane</keyword>
<feature type="compositionally biased region" description="Low complexity" evidence="1">
    <location>
        <begin position="182"/>
        <end position="196"/>
    </location>
</feature>
<name>A0ABT5C9F7_9BACT</name>
<evidence type="ECO:0000259" key="3">
    <source>
        <dbReference type="Pfam" id="PF13490"/>
    </source>
</evidence>
<keyword evidence="2" id="KW-0472">Membrane</keyword>
<dbReference type="RefSeq" id="WP_272101157.1">
    <property type="nucleotide sequence ID" value="NZ_JAQNDK010000004.1"/>
</dbReference>
<dbReference type="EMBL" id="JAQNDK010000004">
    <property type="protein sequence ID" value="MDC0683007.1"/>
    <property type="molecule type" value="Genomic_DNA"/>
</dbReference>
<dbReference type="SUPFAM" id="SSF48452">
    <property type="entry name" value="TPR-like"/>
    <property type="match status" value="1"/>
</dbReference>
<sequence length="351" mass="36655">MTTDCRSELLTRVRRGVATEPDRLAFDAHLDACESCRTTWEIAQDFDAVGAAEPGDAERLARIVSAAIGAVAIDQRREGAPVWPASAPVRPDNDVRRGDEDARPGGGPAGRRGAGWRRSVWLYAAAVVLACGVAAATTALVRSRLEPTPAGSARLLEPAARAVVSRSRAVALAEAVPPPGEAAPAGARPAQPGAPAPVEAALPALAAPAPRPRDAGRGPSATASSASTAEQLFREANEARRAGNSQRAVELYRSLQKSFATSPEATLSLVSLGNLLLNTGAPAAALVQLDRYLGVAGSRPLAVEALYGRGRALRALGRSADEAQNWRRLLRDHPGSPYVEHARRRLAELGG</sequence>
<dbReference type="Pfam" id="PF13490">
    <property type="entry name" value="zf-HC2"/>
    <property type="match status" value="1"/>
</dbReference>
<dbReference type="InterPro" id="IPR027383">
    <property type="entry name" value="Znf_put"/>
</dbReference>
<comment type="caution">
    <text evidence="4">The sequence shown here is derived from an EMBL/GenBank/DDBJ whole genome shotgun (WGS) entry which is preliminary data.</text>
</comment>
<feature type="region of interest" description="Disordered" evidence="1">
    <location>
        <begin position="177"/>
        <end position="196"/>
    </location>
</feature>
<feature type="region of interest" description="Disordered" evidence="1">
    <location>
        <begin position="208"/>
        <end position="230"/>
    </location>
</feature>
<accession>A0ABT5C9F7</accession>